<proteinExistence type="inferred from homology"/>
<gene>
    <name evidence="5" type="ORF">SAMN04488556_3556</name>
</gene>
<keyword evidence="4" id="KW-0460">Magnesium</keyword>
<dbReference type="Pfam" id="PF02358">
    <property type="entry name" value="Trehalose_PPase"/>
    <property type="match status" value="1"/>
</dbReference>
<comment type="cofactor">
    <cofactor evidence="4">
        <name>Mg(2+)</name>
        <dbReference type="ChEBI" id="CHEBI:18420"/>
    </cofactor>
</comment>
<dbReference type="Proteomes" id="UP000199199">
    <property type="component" value="Unassembled WGS sequence"/>
</dbReference>
<evidence type="ECO:0000256" key="2">
    <source>
        <dbReference type="ARBA" id="ARBA00008770"/>
    </source>
</evidence>
<dbReference type="NCBIfam" id="TIGR01484">
    <property type="entry name" value="HAD-SF-IIB"/>
    <property type="match status" value="1"/>
</dbReference>
<dbReference type="SUPFAM" id="SSF56784">
    <property type="entry name" value="HAD-like"/>
    <property type="match status" value="1"/>
</dbReference>
<dbReference type="EC" id="3.1.3.12" evidence="4"/>
<dbReference type="InterPro" id="IPR003337">
    <property type="entry name" value="Trehalose_PPase"/>
</dbReference>
<dbReference type="Gene3D" id="3.40.50.1000">
    <property type="entry name" value="HAD superfamily/HAD-like"/>
    <property type="match status" value="1"/>
</dbReference>
<dbReference type="NCBIfam" id="TIGR00685">
    <property type="entry name" value="T6PP"/>
    <property type="match status" value="1"/>
</dbReference>
<dbReference type="GO" id="GO:0046872">
    <property type="term" value="F:metal ion binding"/>
    <property type="evidence" value="ECO:0007669"/>
    <property type="project" value="UniProtKB-KW"/>
</dbReference>
<dbReference type="InterPro" id="IPR036412">
    <property type="entry name" value="HAD-like_sf"/>
</dbReference>
<protein>
    <recommendedName>
        <fullName evidence="4">Trehalose 6-phosphate phosphatase</fullName>
        <ecNumber evidence="4">3.1.3.12</ecNumber>
    </recommendedName>
</protein>
<dbReference type="EMBL" id="FOZS01000004">
    <property type="protein sequence ID" value="SFS96484.1"/>
    <property type="molecule type" value="Genomic_DNA"/>
</dbReference>
<dbReference type="GO" id="GO:0004805">
    <property type="term" value="F:trehalose-phosphatase activity"/>
    <property type="evidence" value="ECO:0007669"/>
    <property type="project" value="UniProtKB-EC"/>
</dbReference>
<dbReference type="InterPro" id="IPR006379">
    <property type="entry name" value="HAD-SF_hydro_IIB"/>
</dbReference>
<keyword evidence="6" id="KW-1185">Reference proteome</keyword>
<keyword evidence="3 4" id="KW-0378">Hydrolase</keyword>
<accession>A0A1I6U506</accession>
<dbReference type="InterPro" id="IPR023214">
    <property type="entry name" value="HAD_sf"/>
</dbReference>
<dbReference type="GO" id="GO:0005992">
    <property type="term" value="P:trehalose biosynthetic process"/>
    <property type="evidence" value="ECO:0007669"/>
    <property type="project" value="UniProtKB-UniPathway"/>
</dbReference>
<comment type="function">
    <text evidence="4">Removes the phosphate from trehalose 6-phosphate to produce free trehalose.</text>
</comment>
<evidence type="ECO:0000313" key="6">
    <source>
        <dbReference type="Proteomes" id="UP000199199"/>
    </source>
</evidence>
<keyword evidence="4" id="KW-0479">Metal-binding</keyword>
<name>A0A1I6U506_9EURY</name>
<dbReference type="InterPro" id="IPR044651">
    <property type="entry name" value="OTSB-like"/>
</dbReference>
<evidence type="ECO:0000256" key="1">
    <source>
        <dbReference type="ARBA" id="ARBA00005199"/>
    </source>
</evidence>
<dbReference type="OrthoDB" id="70105at2157"/>
<evidence type="ECO:0000313" key="5">
    <source>
        <dbReference type="EMBL" id="SFS96484.1"/>
    </source>
</evidence>
<comment type="catalytic activity">
    <reaction evidence="4">
        <text>alpha,alpha-trehalose 6-phosphate + H2O = alpha,alpha-trehalose + phosphate</text>
        <dbReference type="Rhea" id="RHEA:23420"/>
        <dbReference type="ChEBI" id="CHEBI:15377"/>
        <dbReference type="ChEBI" id="CHEBI:16551"/>
        <dbReference type="ChEBI" id="CHEBI:43474"/>
        <dbReference type="ChEBI" id="CHEBI:58429"/>
        <dbReference type="EC" id="3.1.3.12"/>
    </reaction>
</comment>
<dbReference type="RefSeq" id="WP_092906563.1">
    <property type="nucleotide sequence ID" value="NZ_FOZS01000004.1"/>
</dbReference>
<comment type="similarity">
    <text evidence="2 4">Belongs to the trehalose phosphatase family.</text>
</comment>
<reference evidence="6" key="1">
    <citation type="submission" date="2016-10" db="EMBL/GenBank/DDBJ databases">
        <authorList>
            <person name="Varghese N."/>
            <person name="Submissions S."/>
        </authorList>
    </citation>
    <scope>NUCLEOTIDE SEQUENCE [LARGE SCALE GENOMIC DNA]</scope>
    <source>
        <strain evidence="6">DSM 22427</strain>
    </source>
</reference>
<evidence type="ECO:0000256" key="3">
    <source>
        <dbReference type="ARBA" id="ARBA00022801"/>
    </source>
</evidence>
<dbReference type="Gene3D" id="3.30.70.1020">
    <property type="entry name" value="Trehalose-6-phosphate phosphatase related protein, domain 2"/>
    <property type="match status" value="1"/>
</dbReference>
<dbReference type="AlphaFoldDB" id="A0A1I6U506"/>
<dbReference type="UniPathway" id="UPA00299"/>
<organism evidence="5 6">
    <name type="scientific">Halostagnicola kamekurae</name>
    <dbReference type="NCBI Taxonomy" id="619731"/>
    <lineage>
        <taxon>Archaea</taxon>
        <taxon>Methanobacteriati</taxon>
        <taxon>Methanobacteriota</taxon>
        <taxon>Stenosarchaea group</taxon>
        <taxon>Halobacteria</taxon>
        <taxon>Halobacteriales</taxon>
        <taxon>Natrialbaceae</taxon>
        <taxon>Halostagnicola</taxon>
    </lineage>
</organism>
<sequence length="283" mass="30946">MSKDSPIPVDEQLPRIRSALRETDSVLLCLDFDGTMAPIVDDPSEATPLTTAVDAVQSLASNPTVRTAVVSGRSLADVRSRLDGPSLFAGNHGLEIQRRGSVSVHPIARKRSTLVDRSCIELSDAFDSFDDCWVENKRLTATVHRRSNSPDRRETIRRVTKSVLDRVGEGRLTYSRGRRILEISPRIPWGKGNAVEVLRRSVPADSLVVYLGDDTTDELAFEAVEPEGIGILVGEPAPSRASARLDSPAAVASFLHWLESDALARSKRSQMNAVGRPSQRTVQ</sequence>
<evidence type="ECO:0000256" key="4">
    <source>
        <dbReference type="RuleBase" id="RU361117"/>
    </source>
</evidence>
<dbReference type="PANTHER" id="PTHR43768:SF3">
    <property type="entry name" value="TREHALOSE 6-PHOSPHATE PHOSPHATASE"/>
    <property type="match status" value="1"/>
</dbReference>
<comment type="pathway">
    <text evidence="1 4">Glycan biosynthesis; trehalose biosynthesis.</text>
</comment>
<dbReference type="PANTHER" id="PTHR43768">
    <property type="entry name" value="TREHALOSE 6-PHOSPHATE PHOSPHATASE"/>
    <property type="match status" value="1"/>
</dbReference>